<reference evidence="1 2" key="1">
    <citation type="submission" date="2020-11" db="EMBL/GenBank/DDBJ databases">
        <title>Arthrobacter antarcticus sp. nov., isolated from Antarctic Soil.</title>
        <authorList>
            <person name="Li J."/>
        </authorList>
    </citation>
    <scope>NUCLEOTIDE SEQUENCE [LARGE SCALE GENOMIC DNA]</scope>
    <source>
        <strain evidence="1 2">Z1-20</strain>
    </source>
</reference>
<sequence length="309" mass="34511">MTPPIPTRDTPAGQAYNDLRNLARRDGRDPAEYITLYALEGFLARLAVSEHAGKFVLKGGVLMAAFAARRPTRDIDFAATGFANDTADVEQRVRSIIEVHLDDGLEFDPDSAVGEPIRDDADYNGVRVKVTAQLATARVALHVDVNFGDPIWPAPTEAVLPLLLGGTLRLRGYPDHMVLAEKIVTAIERGEQNTRWRDFTDIAAIARTRRIRGTDLRSAMDTVARYRQVEIEPLGPLIANMPDLAQRKWEVWRRKQRLEGTTPVRFGELLDTCFALTEPILSESATNLSWDPRTGLWKVPTFEPGESPW</sequence>
<evidence type="ECO:0000313" key="2">
    <source>
        <dbReference type="Proteomes" id="UP000655366"/>
    </source>
</evidence>
<proteinExistence type="predicted"/>
<protein>
    <submittedName>
        <fullName evidence="1">Nucleotidyl transferase AbiEii/AbiGii toxin family protein</fullName>
    </submittedName>
</protein>
<dbReference type="RefSeq" id="WP_196397464.1">
    <property type="nucleotide sequence ID" value="NZ_JADNYM010000018.1"/>
</dbReference>
<evidence type="ECO:0000313" key="1">
    <source>
        <dbReference type="EMBL" id="MBG0740525.1"/>
    </source>
</evidence>
<dbReference type="AlphaFoldDB" id="A0A931CQH3"/>
<comment type="caution">
    <text evidence="1">The sequence shown here is derived from an EMBL/GenBank/DDBJ whole genome shotgun (WGS) entry which is preliminary data.</text>
</comment>
<dbReference type="GO" id="GO:0016740">
    <property type="term" value="F:transferase activity"/>
    <property type="evidence" value="ECO:0007669"/>
    <property type="project" value="UniProtKB-KW"/>
</dbReference>
<organism evidence="1 2">
    <name type="scientific">Arthrobacter terrae</name>
    <dbReference type="NCBI Taxonomy" id="2935737"/>
    <lineage>
        <taxon>Bacteria</taxon>
        <taxon>Bacillati</taxon>
        <taxon>Actinomycetota</taxon>
        <taxon>Actinomycetes</taxon>
        <taxon>Micrococcales</taxon>
        <taxon>Micrococcaceae</taxon>
        <taxon>Arthrobacter</taxon>
    </lineage>
</organism>
<dbReference type="Pfam" id="PF08843">
    <property type="entry name" value="AbiEii"/>
    <property type="match status" value="1"/>
</dbReference>
<gene>
    <name evidence="1" type="ORF">IV500_14170</name>
</gene>
<keyword evidence="2" id="KW-1185">Reference proteome</keyword>
<dbReference type="EMBL" id="JADNYM010000018">
    <property type="protein sequence ID" value="MBG0740525.1"/>
    <property type="molecule type" value="Genomic_DNA"/>
</dbReference>
<dbReference type="InterPro" id="IPR014942">
    <property type="entry name" value="AbiEii"/>
</dbReference>
<keyword evidence="1" id="KW-0808">Transferase</keyword>
<dbReference type="Proteomes" id="UP000655366">
    <property type="component" value="Unassembled WGS sequence"/>
</dbReference>
<name>A0A931CQH3_9MICC</name>
<accession>A0A931CQH3</accession>